<proteinExistence type="predicted"/>
<feature type="signal peptide" evidence="2">
    <location>
        <begin position="1"/>
        <end position="17"/>
    </location>
</feature>
<dbReference type="GO" id="GO:0008010">
    <property type="term" value="F:structural constituent of chitin-based larval cuticle"/>
    <property type="evidence" value="ECO:0007669"/>
    <property type="project" value="TreeGrafter"/>
</dbReference>
<dbReference type="InterPro" id="IPR050468">
    <property type="entry name" value="Cuticle_Struct_Prot"/>
</dbReference>
<dbReference type="OrthoDB" id="6761795at2759"/>
<dbReference type="PANTHER" id="PTHR10380:SF192">
    <property type="entry name" value="GEO02312P1"/>
    <property type="match status" value="1"/>
</dbReference>
<dbReference type="KEGG" id="ppyr:116172098"/>
<keyword evidence="1" id="KW-0193">Cuticle</keyword>
<evidence type="ECO:0000256" key="2">
    <source>
        <dbReference type="SAM" id="SignalP"/>
    </source>
</evidence>
<dbReference type="RefSeq" id="XP_031345094.1">
    <property type="nucleotide sequence ID" value="XM_031489234.1"/>
</dbReference>
<name>A0A1Y1KJW7_PHOPY</name>
<dbReference type="PROSITE" id="PS51155">
    <property type="entry name" value="CHIT_BIND_RR_2"/>
    <property type="match status" value="1"/>
</dbReference>
<sequence length="127" mass="14561">MRVIAYLFVAFISFAFCQDSKDAKILEYKNENADPSKYYFRFETSNGIFREESGQLVVSESNQEIMVVHGKYSYEGPDNQRYIVKYVADDKGYRIERIQKVGIEQSNNPLVNRISKNAIISLQGGLG</sequence>
<dbReference type="InterPro" id="IPR000618">
    <property type="entry name" value="Insect_cuticle"/>
</dbReference>
<protein>
    <submittedName>
        <fullName evidence="3">Uncharacterized protein</fullName>
    </submittedName>
</protein>
<organism evidence="3">
    <name type="scientific">Photinus pyralis</name>
    <name type="common">Common eastern firefly</name>
    <name type="synonym">Lampyris pyralis</name>
    <dbReference type="NCBI Taxonomy" id="7054"/>
    <lineage>
        <taxon>Eukaryota</taxon>
        <taxon>Metazoa</taxon>
        <taxon>Ecdysozoa</taxon>
        <taxon>Arthropoda</taxon>
        <taxon>Hexapoda</taxon>
        <taxon>Insecta</taxon>
        <taxon>Pterygota</taxon>
        <taxon>Neoptera</taxon>
        <taxon>Endopterygota</taxon>
        <taxon>Coleoptera</taxon>
        <taxon>Polyphaga</taxon>
        <taxon>Elateriformia</taxon>
        <taxon>Elateroidea</taxon>
        <taxon>Lampyridae</taxon>
        <taxon>Lampyrinae</taxon>
        <taxon>Photinus</taxon>
    </lineage>
</organism>
<dbReference type="GO" id="GO:0062129">
    <property type="term" value="C:chitin-based extracellular matrix"/>
    <property type="evidence" value="ECO:0007669"/>
    <property type="project" value="TreeGrafter"/>
</dbReference>
<dbReference type="EMBL" id="GEZM01084436">
    <property type="protein sequence ID" value="JAV60761.1"/>
    <property type="molecule type" value="Transcribed_RNA"/>
</dbReference>
<keyword evidence="2" id="KW-0732">Signal</keyword>
<feature type="chain" id="PRO_5012282143" evidence="2">
    <location>
        <begin position="18"/>
        <end position="127"/>
    </location>
</feature>
<reference evidence="3" key="1">
    <citation type="journal article" date="2016" name="Sci. Rep.">
        <title>Molecular characterization of firefly nuptial gifts: a multi-omics approach sheds light on postcopulatory sexual selection.</title>
        <authorList>
            <person name="Al-Wathiqui N."/>
            <person name="Fallon T.R."/>
            <person name="South A."/>
            <person name="Weng J.K."/>
            <person name="Lewis S.M."/>
        </authorList>
    </citation>
    <scope>NUCLEOTIDE SEQUENCE</scope>
</reference>
<dbReference type="PANTHER" id="PTHR10380">
    <property type="entry name" value="CUTICLE PROTEIN"/>
    <property type="match status" value="1"/>
</dbReference>
<evidence type="ECO:0000256" key="1">
    <source>
        <dbReference type="PROSITE-ProRule" id="PRU00497"/>
    </source>
</evidence>
<dbReference type="AlphaFoldDB" id="A0A1Y1KJW7"/>
<accession>A0A1Y1KJW7</accession>
<dbReference type="GeneID" id="116172098"/>
<dbReference type="Pfam" id="PF00379">
    <property type="entry name" value="Chitin_bind_4"/>
    <property type="match status" value="1"/>
</dbReference>
<dbReference type="PRINTS" id="PR00947">
    <property type="entry name" value="CUTICLE"/>
</dbReference>
<evidence type="ECO:0000313" key="3">
    <source>
        <dbReference type="EMBL" id="JAV60761.1"/>
    </source>
</evidence>